<name>A0A9P6MK14_9FUNG</name>
<feature type="compositionally biased region" description="Pro residues" evidence="1">
    <location>
        <begin position="17"/>
        <end position="28"/>
    </location>
</feature>
<dbReference type="EMBL" id="JAAAID010002662">
    <property type="protein sequence ID" value="KAG0005766.1"/>
    <property type="molecule type" value="Genomic_DNA"/>
</dbReference>
<feature type="non-terminal residue" evidence="2">
    <location>
        <position position="1"/>
    </location>
</feature>
<dbReference type="AlphaFoldDB" id="A0A9P6MK14"/>
<feature type="compositionally biased region" description="Polar residues" evidence="1">
    <location>
        <begin position="33"/>
        <end position="56"/>
    </location>
</feature>
<evidence type="ECO:0000313" key="3">
    <source>
        <dbReference type="Proteomes" id="UP000703661"/>
    </source>
</evidence>
<dbReference type="Proteomes" id="UP000703661">
    <property type="component" value="Unassembled WGS sequence"/>
</dbReference>
<evidence type="ECO:0000313" key="2">
    <source>
        <dbReference type="EMBL" id="KAG0005766.1"/>
    </source>
</evidence>
<comment type="caution">
    <text evidence="2">The sequence shown here is derived from an EMBL/GenBank/DDBJ whole genome shotgun (WGS) entry which is preliminary data.</text>
</comment>
<sequence length="110" mass="12139">MNPIPNKGSSSVQSPIPSQPSTPQPPRTTQPTLHPTHSAPPTNNQASWPQVSTQIVPPNGREYPDLSGNAAFGSNLTWTQRLNYLAHHKYIEPEGFIWDSLDDSLEDVQK</sequence>
<accession>A0A9P6MK14</accession>
<evidence type="ECO:0000256" key="1">
    <source>
        <dbReference type="SAM" id="MobiDB-lite"/>
    </source>
</evidence>
<proteinExistence type="predicted"/>
<gene>
    <name evidence="2" type="ORF">BGZ80_005395</name>
</gene>
<protein>
    <submittedName>
        <fullName evidence="2">Uncharacterized protein</fullName>
    </submittedName>
</protein>
<organism evidence="2 3">
    <name type="scientific">Entomortierella chlamydospora</name>
    <dbReference type="NCBI Taxonomy" id="101097"/>
    <lineage>
        <taxon>Eukaryota</taxon>
        <taxon>Fungi</taxon>
        <taxon>Fungi incertae sedis</taxon>
        <taxon>Mucoromycota</taxon>
        <taxon>Mortierellomycotina</taxon>
        <taxon>Mortierellomycetes</taxon>
        <taxon>Mortierellales</taxon>
        <taxon>Mortierellaceae</taxon>
        <taxon>Entomortierella</taxon>
    </lineage>
</organism>
<reference evidence="2" key="1">
    <citation type="journal article" date="2020" name="Fungal Divers.">
        <title>Resolving the Mortierellaceae phylogeny through synthesis of multi-gene phylogenetics and phylogenomics.</title>
        <authorList>
            <person name="Vandepol N."/>
            <person name="Liber J."/>
            <person name="Desiro A."/>
            <person name="Na H."/>
            <person name="Kennedy M."/>
            <person name="Barry K."/>
            <person name="Grigoriev I.V."/>
            <person name="Miller A.N."/>
            <person name="O'Donnell K."/>
            <person name="Stajich J.E."/>
            <person name="Bonito G."/>
        </authorList>
    </citation>
    <scope>NUCLEOTIDE SEQUENCE</scope>
    <source>
        <strain evidence="2">NRRL 2769</strain>
    </source>
</reference>
<keyword evidence="3" id="KW-1185">Reference proteome</keyword>
<feature type="region of interest" description="Disordered" evidence="1">
    <location>
        <begin position="1"/>
        <end position="66"/>
    </location>
</feature>